<name>A0A518ATY4_9BACT</name>
<proteinExistence type="predicted"/>
<dbReference type="Proteomes" id="UP000315750">
    <property type="component" value="Chromosome"/>
</dbReference>
<reference evidence="1 2" key="1">
    <citation type="submission" date="2019-02" db="EMBL/GenBank/DDBJ databases">
        <title>Deep-cultivation of Planctomycetes and their phenomic and genomic characterization uncovers novel biology.</title>
        <authorList>
            <person name="Wiegand S."/>
            <person name="Jogler M."/>
            <person name="Boedeker C."/>
            <person name="Pinto D."/>
            <person name="Vollmers J."/>
            <person name="Rivas-Marin E."/>
            <person name="Kohn T."/>
            <person name="Peeters S.H."/>
            <person name="Heuer A."/>
            <person name="Rast P."/>
            <person name="Oberbeckmann S."/>
            <person name="Bunk B."/>
            <person name="Jeske O."/>
            <person name="Meyerdierks A."/>
            <person name="Storesund J.E."/>
            <person name="Kallscheuer N."/>
            <person name="Luecker S."/>
            <person name="Lage O.M."/>
            <person name="Pohl T."/>
            <person name="Merkel B.J."/>
            <person name="Hornburger P."/>
            <person name="Mueller R.-W."/>
            <person name="Bruemmer F."/>
            <person name="Labrenz M."/>
            <person name="Spormann A.M."/>
            <person name="Op den Camp H."/>
            <person name="Overmann J."/>
            <person name="Amann R."/>
            <person name="Jetten M.S.M."/>
            <person name="Mascher T."/>
            <person name="Medema M.H."/>
            <person name="Devos D.P."/>
            <person name="Kaster A.-K."/>
            <person name="Ovreas L."/>
            <person name="Rohde M."/>
            <person name="Galperin M.Y."/>
            <person name="Jogler C."/>
        </authorList>
    </citation>
    <scope>NUCLEOTIDE SEQUENCE [LARGE SCALE GENOMIC DNA]</scope>
    <source>
        <strain evidence="1 2">Pan181</strain>
    </source>
</reference>
<dbReference type="AlphaFoldDB" id="A0A518ATY4"/>
<keyword evidence="2" id="KW-1185">Reference proteome</keyword>
<evidence type="ECO:0000313" key="2">
    <source>
        <dbReference type="Proteomes" id="UP000315750"/>
    </source>
</evidence>
<dbReference type="KEGG" id="amuc:Pan181_44210"/>
<organism evidence="1 2">
    <name type="scientific">Aeoliella mucimassa</name>
    <dbReference type="NCBI Taxonomy" id="2527972"/>
    <lineage>
        <taxon>Bacteria</taxon>
        <taxon>Pseudomonadati</taxon>
        <taxon>Planctomycetota</taxon>
        <taxon>Planctomycetia</taxon>
        <taxon>Pirellulales</taxon>
        <taxon>Lacipirellulaceae</taxon>
        <taxon>Aeoliella</taxon>
    </lineage>
</organism>
<evidence type="ECO:0000313" key="1">
    <source>
        <dbReference type="EMBL" id="QDU58188.1"/>
    </source>
</evidence>
<accession>A0A518ATY4</accession>
<sequence length="39" mass="4559">MPTATQKKETRLLPVTNEVLAILERVLKFTFPRWPVFST</sequence>
<gene>
    <name evidence="1" type="ORF">Pan181_44210</name>
</gene>
<dbReference type="EMBL" id="CP036278">
    <property type="protein sequence ID" value="QDU58188.1"/>
    <property type="molecule type" value="Genomic_DNA"/>
</dbReference>
<protein>
    <submittedName>
        <fullName evidence="1">Uncharacterized protein</fullName>
    </submittedName>
</protein>